<keyword evidence="5" id="KW-0238">DNA-binding</keyword>
<dbReference type="GO" id="GO:0003700">
    <property type="term" value="F:DNA-binding transcription factor activity"/>
    <property type="evidence" value="ECO:0007669"/>
    <property type="project" value="InterPro"/>
</dbReference>
<dbReference type="InterPro" id="IPR043135">
    <property type="entry name" value="Fur_C"/>
</dbReference>
<proteinExistence type="inferred from homology"/>
<dbReference type="InterPro" id="IPR036388">
    <property type="entry name" value="WH-like_DNA-bd_sf"/>
</dbReference>
<evidence type="ECO:0000256" key="5">
    <source>
        <dbReference type="ARBA" id="ARBA00023125"/>
    </source>
</evidence>
<evidence type="ECO:0000256" key="1">
    <source>
        <dbReference type="ARBA" id="ARBA00007957"/>
    </source>
</evidence>
<evidence type="ECO:0000256" key="8">
    <source>
        <dbReference type="PIRSR" id="PIRSR602481-2"/>
    </source>
</evidence>
<dbReference type="Proteomes" id="UP000732377">
    <property type="component" value="Unassembled WGS sequence"/>
</dbReference>
<feature type="binding site" evidence="7">
    <location>
        <position position="98"/>
    </location>
    <ligand>
        <name>Zn(2+)</name>
        <dbReference type="ChEBI" id="CHEBI:29105"/>
    </ligand>
</feature>
<dbReference type="OMA" id="YLYGVCT"/>
<evidence type="ECO:0000313" key="9">
    <source>
        <dbReference type="EMBL" id="MBY6276586.1"/>
    </source>
</evidence>
<comment type="caution">
    <text evidence="9">The sequence shown here is derived from an EMBL/GenBank/DDBJ whole genome shotgun (WGS) entry which is preliminary data.</text>
</comment>
<dbReference type="GO" id="GO:0045892">
    <property type="term" value="P:negative regulation of DNA-templated transcription"/>
    <property type="evidence" value="ECO:0007669"/>
    <property type="project" value="TreeGrafter"/>
</dbReference>
<keyword evidence="3 7" id="KW-0862">Zinc</keyword>
<comment type="similarity">
    <text evidence="1">Belongs to the Fur family.</text>
</comment>
<organism evidence="9 10">
    <name type="scientific">Symbiobacterium thermophilum</name>
    <dbReference type="NCBI Taxonomy" id="2734"/>
    <lineage>
        <taxon>Bacteria</taxon>
        <taxon>Bacillati</taxon>
        <taxon>Bacillota</taxon>
        <taxon>Clostridia</taxon>
        <taxon>Eubacteriales</taxon>
        <taxon>Symbiobacteriaceae</taxon>
        <taxon>Symbiobacterium</taxon>
    </lineage>
</organism>
<dbReference type="AlphaFoldDB" id="A0A953I411"/>
<evidence type="ECO:0000256" key="6">
    <source>
        <dbReference type="ARBA" id="ARBA00023163"/>
    </source>
</evidence>
<keyword evidence="4" id="KW-0805">Transcription regulation</keyword>
<feature type="binding site" evidence="7">
    <location>
        <position position="135"/>
    </location>
    <ligand>
        <name>Zn(2+)</name>
        <dbReference type="ChEBI" id="CHEBI:29105"/>
    </ligand>
</feature>
<name>A0A953I411_SYMTR</name>
<evidence type="ECO:0000256" key="3">
    <source>
        <dbReference type="ARBA" id="ARBA00022833"/>
    </source>
</evidence>
<dbReference type="CDD" id="cd07153">
    <property type="entry name" value="Fur_like"/>
    <property type="match status" value="1"/>
</dbReference>
<evidence type="ECO:0000256" key="4">
    <source>
        <dbReference type="ARBA" id="ARBA00023015"/>
    </source>
</evidence>
<keyword evidence="6" id="KW-0804">Transcription</keyword>
<keyword evidence="7" id="KW-0479">Metal-binding</keyword>
<dbReference type="PANTHER" id="PTHR33202">
    <property type="entry name" value="ZINC UPTAKE REGULATION PROTEIN"/>
    <property type="match status" value="1"/>
</dbReference>
<dbReference type="GO" id="GO:0000976">
    <property type="term" value="F:transcription cis-regulatory region binding"/>
    <property type="evidence" value="ECO:0007669"/>
    <property type="project" value="TreeGrafter"/>
</dbReference>
<evidence type="ECO:0000256" key="2">
    <source>
        <dbReference type="ARBA" id="ARBA00022491"/>
    </source>
</evidence>
<feature type="binding site" evidence="7">
    <location>
        <position position="138"/>
    </location>
    <ligand>
        <name>Zn(2+)</name>
        <dbReference type="ChEBI" id="CHEBI:29105"/>
    </ligand>
</feature>
<keyword evidence="2" id="KW-0678">Repressor</keyword>
<dbReference type="InterPro" id="IPR036390">
    <property type="entry name" value="WH_DNA-bd_sf"/>
</dbReference>
<dbReference type="GO" id="GO:1900376">
    <property type="term" value="P:regulation of secondary metabolite biosynthetic process"/>
    <property type="evidence" value="ECO:0007669"/>
    <property type="project" value="TreeGrafter"/>
</dbReference>
<dbReference type="EMBL" id="PIUK01000090">
    <property type="protein sequence ID" value="MBY6276586.1"/>
    <property type="molecule type" value="Genomic_DNA"/>
</dbReference>
<protein>
    <submittedName>
        <fullName evidence="9">Transcriptional repressor</fullName>
    </submittedName>
</protein>
<reference evidence="9" key="1">
    <citation type="submission" date="2017-11" db="EMBL/GenBank/DDBJ databases">
        <title>Three new genomes from thermophilic consortium.</title>
        <authorList>
            <person name="Quaggio R."/>
            <person name="Amgarten D."/>
            <person name="Setubal J.C."/>
        </authorList>
    </citation>
    <scope>NUCLEOTIDE SEQUENCE</scope>
    <source>
        <strain evidence="9">ZCTH01-B2</strain>
    </source>
</reference>
<sequence>MQVEQVLQRLKDMGCKLTPQRRLIVEVLLSAGEGALTADEIYQQVRQTYPEIGLDTIYRNLRLMARLNVVSEVKLTGRTAQYSLNRELHNHSLVCLECGAEIPLAHCPIKELEAVALEQHGFIISAHRIELFGYCPACAPGADNKIPT</sequence>
<feature type="binding site" evidence="8">
    <location>
        <position position="89"/>
    </location>
    <ligand>
        <name>Fe cation</name>
        <dbReference type="ChEBI" id="CHEBI:24875"/>
    </ligand>
</feature>
<evidence type="ECO:0000313" key="10">
    <source>
        <dbReference type="Proteomes" id="UP000732377"/>
    </source>
</evidence>
<dbReference type="SUPFAM" id="SSF46785">
    <property type="entry name" value="Winged helix' DNA-binding domain"/>
    <property type="match status" value="1"/>
</dbReference>
<evidence type="ECO:0000256" key="7">
    <source>
        <dbReference type="PIRSR" id="PIRSR602481-1"/>
    </source>
</evidence>
<feature type="binding site" evidence="8">
    <location>
        <position position="127"/>
    </location>
    <ligand>
        <name>Fe cation</name>
        <dbReference type="ChEBI" id="CHEBI:24875"/>
    </ligand>
</feature>
<dbReference type="Gene3D" id="1.10.10.10">
    <property type="entry name" value="Winged helix-like DNA-binding domain superfamily/Winged helix DNA-binding domain"/>
    <property type="match status" value="1"/>
</dbReference>
<comment type="cofactor">
    <cofactor evidence="8">
        <name>Mn(2+)</name>
        <dbReference type="ChEBI" id="CHEBI:29035"/>
    </cofactor>
    <cofactor evidence="8">
        <name>Fe(2+)</name>
        <dbReference type="ChEBI" id="CHEBI:29033"/>
    </cofactor>
    <text evidence="8">Binds 1 Mn(2+) or Fe(2+) ion per subunit.</text>
</comment>
<keyword evidence="8" id="KW-0408">Iron</keyword>
<gene>
    <name evidence="9" type="ORF">CWE10_10280</name>
</gene>
<feature type="binding site" evidence="7">
    <location>
        <position position="95"/>
    </location>
    <ligand>
        <name>Zn(2+)</name>
        <dbReference type="ChEBI" id="CHEBI:29105"/>
    </ligand>
</feature>
<dbReference type="GO" id="GO:0008270">
    <property type="term" value="F:zinc ion binding"/>
    <property type="evidence" value="ECO:0007669"/>
    <property type="project" value="TreeGrafter"/>
</dbReference>
<dbReference type="Pfam" id="PF01475">
    <property type="entry name" value="FUR"/>
    <property type="match status" value="1"/>
</dbReference>
<dbReference type="RefSeq" id="WP_011196009.1">
    <property type="nucleotide sequence ID" value="NZ_JACSIR010000245.1"/>
</dbReference>
<comment type="cofactor">
    <cofactor evidence="7">
        <name>Zn(2+)</name>
        <dbReference type="ChEBI" id="CHEBI:29105"/>
    </cofactor>
    <text evidence="7">Binds 1 zinc ion per subunit.</text>
</comment>
<dbReference type="InterPro" id="IPR002481">
    <property type="entry name" value="FUR"/>
</dbReference>
<dbReference type="Gene3D" id="3.30.1490.190">
    <property type="match status" value="1"/>
</dbReference>
<accession>A0A953I411</accession>
<dbReference type="PANTHER" id="PTHR33202:SF7">
    <property type="entry name" value="FERRIC UPTAKE REGULATION PROTEIN"/>
    <property type="match status" value="1"/>
</dbReference>